<dbReference type="GO" id="GO:0030276">
    <property type="term" value="F:clathrin binding"/>
    <property type="evidence" value="ECO:0007669"/>
    <property type="project" value="TreeGrafter"/>
</dbReference>
<sequence>MSNRSGGVSHRATPPRPETKSPVEAAAPFSVDDLEQLVQPRNPPRSASNISLSSSRPSVGSALNDFDALFSGPPTLTAPQPPASGTSLMDLGVSASPDPSDPFGMDLACPAPPSPSGQAAWEAGASPSDPARPSPRAQASGDDDLLPGFPSSQTLASPAAHRQHIPAESRGLDAREDAQPRRPAPRETSPCPHPGHGIPWTGDGASEARSPSPPGYLDVVGGAGRIASEEGWSPPRRPAPRPPGGSVLGGQPASPPQAPHALAAEVKQRAQRAFQGSAAWFMRAGKKLQESVRELQAPRPSSRPGSGAGGRGGGDAAALPAFYYDWAAQIARQSPRSQSATLGALGLEDRAVVQRIMDEAAAGERWAERRLREEGGLQRDDGEEDDDDVWERALPGARAARSDDEDEEAGDGAGWSYAHAGPPTARPPSLQHSPRGALGAEGPRPRAAPRAASYSHPAVASSSGGAGPGDEPRRPSSEQAARPAPPLYEDLLGVEGVAGGVQAAKHAAEDGAAWGPASCDGVGGAASGPAAADPQLDDLMGLGTDAAAPTSPAGGASAGLQHIDAMFTVGPLPPRAVARAAPSAAAAGAAQRPRSAPSGAGPAGWAGLGDALPAVDTSAYSDLYRDDEAGAAPADEPEERRRLRARRVADKHARMARGLAEARAREGAEAAEKAGRVALRDTLGPEMETWTAGKRDNIRALLSTMHTVLWPDSGWERPSISDMVEDAKVKRWYMKANLVVHPDKVRQKGGGVEAVARADMVFDILKAAWGKFEAARAR</sequence>
<dbReference type="InterPro" id="IPR036869">
    <property type="entry name" value="J_dom_sf"/>
</dbReference>
<dbReference type="GO" id="GO:0072583">
    <property type="term" value="P:clathrin-dependent endocytosis"/>
    <property type="evidence" value="ECO:0007669"/>
    <property type="project" value="TreeGrafter"/>
</dbReference>
<dbReference type="SUPFAM" id="SSF46565">
    <property type="entry name" value="Chaperone J-domain"/>
    <property type="match status" value="1"/>
</dbReference>
<dbReference type="PANTHER" id="PTHR23172:SF19">
    <property type="entry name" value="J DOMAIN-CONTAINING PROTEIN"/>
    <property type="match status" value="1"/>
</dbReference>
<accession>A0A1D2ACM6</accession>
<organism evidence="2">
    <name type="scientific">Auxenochlorella protothecoides</name>
    <name type="common">Green microalga</name>
    <name type="synonym">Chlorella protothecoides</name>
    <dbReference type="NCBI Taxonomy" id="3075"/>
    <lineage>
        <taxon>Eukaryota</taxon>
        <taxon>Viridiplantae</taxon>
        <taxon>Chlorophyta</taxon>
        <taxon>core chlorophytes</taxon>
        <taxon>Trebouxiophyceae</taxon>
        <taxon>Chlorellales</taxon>
        <taxon>Chlorellaceae</taxon>
        <taxon>Auxenochlorella</taxon>
    </lineage>
</organism>
<proteinExistence type="predicted"/>
<dbReference type="EMBL" id="GDKF01001672">
    <property type="protein sequence ID" value="JAT76950.1"/>
    <property type="molecule type" value="Transcribed_RNA"/>
</dbReference>
<feature type="compositionally biased region" description="Low complexity" evidence="1">
    <location>
        <begin position="46"/>
        <end position="58"/>
    </location>
</feature>
<dbReference type="PANTHER" id="PTHR23172">
    <property type="entry name" value="AUXILIN/CYCLIN G-ASSOCIATED KINASE-RELATED"/>
    <property type="match status" value="1"/>
</dbReference>
<dbReference type="Gene3D" id="1.10.287.110">
    <property type="entry name" value="DnaJ domain"/>
    <property type="match status" value="1"/>
</dbReference>
<feature type="compositionally biased region" description="Low complexity" evidence="1">
    <location>
        <begin position="125"/>
        <end position="140"/>
    </location>
</feature>
<feature type="region of interest" description="Disordered" evidence="1">
    <location>
        <begin position="290"/>
        <end position="314"/>
    </location>
</feature>
<evidence type="ECO:0008006" key="3">
    <source>
        <dbReference type="Google" id="ProtNLM"/>
    </source>
</evidence>
<dbReference type="AlphaFoldDB" id="A0A1D2ACM6"/>
<evidence type="ECO:0000256" key="1">
    <source>
        <dbReference type="SAM" id="MobiDB-lite"/>
    </source>
</evidence>
<feature type="region of interest" description="Disordered" evidence="1">
    <location>
        <begin position="629"/>
        <end position="652"/>
    </location>
</feature>
<dbReference type="GO" id="GO:0072318">
    <property type="term" value="P:clathrin coat disassembly"/>
    <property type="evidence" value="ECO:0007669"/>
    <property type="project" value="TreeGrafter"/>
</dbReference>
<dbReference type="GO" id="GO:0031982">
    <property type="term" value="C:vesicle"/>
    <property type="evidence" value="ECO:0007669"/>
    <property type="project" value="TreeGrafter"/>
</dbReference>
<evidence type="ECO:0000313" key="2">
    <source>
        <dbReference type="EMBL" id="JAT76950.1"/>
    </source>
</evidence>
<feature type="compositionally biased region" description="Low complexity" evidence="1">
    <location>
        <begin position="448"/>
        <end position="463"/>
    </location>
</feature>
<dbReference type="GO" id="GO:0005737">
    <property type="term" value="C:cytoplasm"/>
    <property type="evidence" value="ECO:0007669"/>
    <property type="project" value="TreeGrafter"/>
</dbReference>
<feature type="compositionally biased region" description="Basic and acidic residues" evidence="1">
    <location>
        <begin position="165"/>
        <end position="180"/>
    </location>
</feature>
<name>A0A1D2ACM6_AUXPR</name>
<reference evidence="2" key="1">
    <citation type="submission" date="2015-08" db="EMBL/GenBank/DDBJ databases">
        <authorList>
            <person name="Babu N.S."/>
            <person name="Beckwith C.J."/>
            <person name="Beseler K.G."/>
            <person name="Brison A."/>
            <person name="Carone J.V."/>
            <person name="Caskin T.P."/>
            <person name="Diamond M."/>
            <person name="Durham M.E."/>
            <person name="Foxe J.M."/>
            <person name="Go M."/>
            <person name="Henderson B.A."/>
            <person name="Jones I.B."/>
            <person name="McGettigan J.A."/>
            <person name="Micheletti S.J."/>
            <person name="Nasrallah M.E."/>
            <person name="Ortiz D."/>
            <person name="Piller C.R."/>
            <person name="Privatt S.R."/>
            <person name="Schneider S.L."/>
            <person name="Sharp S."/>
            <person name="Smith T.C."/>
            <person name="Stanton J.D."/>
            <person name="Ullery H.E."/>
            <person name="Wilson R.J."/>
            <person name="Serrano M.G."/>
            <person name="Buck G."/>
            <person name="Lee V."/>
            <person name="Wang Y."/>
            <person name="Carvalho R."/>
            <person name="Voegtly L."/>
            <person name="Shi R."/>
            <person name="Duckworth R."/>
            <person name="Johnson A."/>
            <person name="Loviza R."/>
            <person name="Walstead R."/>
            <person name="Shah Z."/>
            <person name="Kiflezghi M."/>
            <person name="Wade K."/>
            <person name="Ball S.L."/>
            <person name="Bradley K.W."/>
            <person name="Asai D.J."/>
            <person name="Bowman C.A."/>
            <person name="Russell D.A."/>
            <person name="Pope W.H."/>
            <person name="Jacobs-Sera D."/>
            <person name="Hendrix R.W."/>
            <person name="Hatfull G.F."/>
        </authorList>
    </citation>
    <scope>NUCLEOTIDE SEQUENCE</scope>
</reference>
<feature type="region of interest" description="Disordered" evidence="1">
    <location>
        <begin position="504"/>
        <end position="542"/>
    </location>
</feature>
<gene>
    <name evidence="2" type="ORF">g.85867</name>
</gene>
<protein>
    <recommendedName>
        <fullName evidence="3">Auxilin-related protein 2</fullName>
    </recommendedName>
</protein>
<feature type="region of interest" description="Disordered" evidence="1">
    <location>
        <begin position="362"/>
        <end position="488"/>
    </location>
</feature>
<feature type="region of interest" description="Disordered" evidence="1">
    <location>
        <begin position="1"/>
        <end position="269"/>
    </location>
</feature>
<feature type="compositionally biased region" description="Basic and acidic residues" evidence="1">
    <location>
        <begin position="365"/>
        <end position="380"/>
    </location>
</feature>